<evidence type="ECO:0000313" key="2">
    <source>
        <dbReference type="Proteomes" id="UP000269591"/>
    </source>
</evidence>
<dbReference type="GO" id="GO:0005524">
    <property type="term" value="F:ATP binding"/>
    <property type="evidence" value="ECO:0007669"/>
    <property type="project" value="UniProtKB-KW"/>
</dbReference>
<proteinExistence type="predicted"/>
<dbReference type="RefSeq" id="WP_123208268.1">
    <property type="nucleotide sequence ID" value="NZ_JBHTHO010000001.1"/>
</dbReference>
<keyword evidence="1" id="KW-0067">ATP-binding</keyword>
<dbReference type="OrthoDB" id="5242013at2"/>
<accession>A0A3N0B2D1</accession>
<dbReference type="Pfam" id="PF13589">
    <property type="entry name" value="HATPase_c_3"/>
    <property type="match status" value="1"/>
</dbReference>
<dbReference type="InterPro" id="IPR036890">
    <property type="entry name" value="HATPase_C_sf"/>
</dbReference>
<gene>
    <name evidence="1" type="ORF">DMP06_03025</name>
</gene>
<organism evidence="1 2">
    <name type="scientific">Slackia equolifaciens</name>
    <dbReference type="NCBI Taxonomy" id="498718"/>
    <lineage>
        <taxon>Bacteria</taxon>
        <taxon>Bacillati</taxon>
        <taxon>Actinomycetota</taxon>
        <taxon>Coriobacteriia</taxon>
        <taxon>Eggerthellales</taxon>
        <taxon>Eggerthellaceae</taxon>
        <taxon>Slackia</taxon>
    </lineage>
</organism>
<sequence>MADVSGLSQFIDQATHESRLRVESDLGDGFVRLRVSEAERRQAKQDIRCVEDAAIEMLRNARDAHARSIFFAASKSGSIRRFTMVDDGDGVPEHLHETVFEPRVTSKLDSLTMDDWGVHGRGMALYSIKANAEEAFIASSAAGQGSSFVVTFDTTKVTERRDQSTLPDLVKALDGVWSVGSSPHNIARTVAEFALANRKKCTVYFGSPVEIAATLLAFGRSSHQSAGMVSFEQVAPSKRLACASDSQQFAQIAAGIGLEMSSRSAHRILQGQIKPLPPYLESLSRRREGDTGTRSSKRAVGRDYRGLKVAQEDVDDFSADLKRAWRELADRYFLEGDVEPAIRISHDSVHVTFPVRKQL</sequence>
<dbReference type="Gene3D" id="3.30.565.10">
    <property type="entry name" value="Histidine kinase-like ATPase, C-terminal domain"/>
    <property type="match status" value="1"/>
</dbReference>
<comment type="caution">
    <text evidence="1">The sequence shown here is derived from an EMBL/GenBank/DDBJ whole genome shotgun (WGS) entry which is preliminary data.</text>
</comment>
<name>A0A3N0B2D1_9ACTN</name>
<keyword evidence="1" id="KW-0547">Nucleotide-binding</keyword>
<keyword evidence="2" id="KW-1185">Reference proteome</keyword>
<dbReference type="EMBL" id="QIBX01000003">
    <property type="protein sequence ID" value="RNL40984.1"/>
    <property type="molecule type" value="Genomic_DNA"/>
</dbReference>
<reference evidence="2" key="1">
    <citation type="submission" date="2018-05" db="EMBL/GenBank/DDBJ databases">
        <title>Genome Sequencing of selected type strains of the family Eggerthellaceae.</title>
        <authorList>
            <person name="Danylec N."/>
            <person name="Stoll D.A."/>
            <person name="Doetsch A."/>
            <person name="Huch M."/>
        </authorList>
    </citation>
    <scope>NUCLEOTIDE SEQUENCE [LARGE SCALE GENOMIC DNA]</scope>
    <source>
        <strain evidence="2">DSM 24851</strain>
    </source>
</reference>
<protein>
    <submittedName>
        <fullName evidence="1">ATP-binding protein</fullName>
    </submittedName>
</protein>
<dbReference type="SUPFAM" id="SSF55874">
    <property type="entry name" value="ATPase domain of HSP90 chaperone/DNA topoisomerase II/histidine kinase"/>
    <property type="match status" value="1"/>
</dbReference>
<dbReference type="Proteomes" id="UP000269591">
    <property type="component" value="Unassembled WGS sequence"/>
</dbReference>
<dbReference type="AlphaFoldDB" id="A0A3N0B2D1"/>
<evidence type="ECO:0000313" key="1">
    <source>
        <dbReference type="EMBL" id="RNL40984.1"/>
    </source>
</evidence>